<keyword evidence="2" id="KW-0238">DNA-binding</keyword>
<feature type="region of interest" description="Disordered" evidence="3">
    <location>
        <begin position="20"/>
        <end position="141"/>
    </location>
</feature>
<comment type="caution">
    <text evidence="5">The sequence shown here is derived from an EMBL/GenBank/DDBJ whole genome shotgun (WGS) entry which is preliminary data.</text>
</comment>
<feature type="DNA-binding region" description="Homeobox" evidence="2">
    <location>
        <begin position="3"/>
        <end position="23"/>
    </location>
</feature>
<keyword evidence="2" id="KW-0539">Nucleus</keyword>
<feature type="compositionally biased region" description="Basic and acidic residues" evidence="3">
    <location>
        <begin position="41"/>
        <end position="52"/>
    </location>
</feature>
<feature type="compositionally biased region" description="Low complexity" evidence="3">
    <location>
        <begin position="88"/>
        <end position="100"/>
    </location>
</feature>
<keyword evidence="2" id="KW-0371">Homeobox</keyword>
<dbReference type="GO" id="GO:0003677">
    <property type="term" value="F:DNA binding"/>
    <property type="evidence" value="ECO:0007669"/>
    <property type="project" value="UniProtKB-UniRule"/>
</dbReference>
<sequence>MDGTIKRVEVWFQNRRAKFRKQERLAQQKSVTGQQPSNTELKGEAKSKEKPPSPHTPTPQDVKPINGKIGEADVVGNNNKWPVGVGSQHQQHQQHQGGQHQHQHHQGGQHQHQGGQHQHQPPPHQQHHQKEAGGTLPLGFGSLLGGGGGGVGGYILAPPPHSLHNNKHPGIANHLF</sequence>
<evidence type="ECO:0000313" key="5">
    <source>
        <dbReference type="EMBL" id="KAL1114924.1"/>
    </source>
</evidence>
<accession>A0ABD0XUK3</accession>
<evidence type="ECO:0000256" key="1">
    <source>
        <dbReference type="ARBA" id="ARBA00004123"/>
    </source>
</evidence>
<organism evidence="5 6">
    <name type="scientific">Ranatra chinensis</name>
    <dbReference type="NCBI Taxonomy" id="642074"/>
    <lineage>
        <taxon>Eukaryota</taxon>
        <taxon>Metazoa</taxon>
        <taxon>Ecdysozoa</taxon>
        <taxon>Arthropoda</taxon>
        <taxon>Hexapoda</taxon>
        <taxon>Insecta</taxon>
        <taxon>Pterygota</taxon>
        <taxon>Neoptera</taxon>
        <taxon>Paraneoptera</taxon>
        <taxon>Hemiptera</taxon>
        <taxon>Heteroptera</taxon>
        <taxon>Panheteroptera</taxon>
        <taxon>Nepomorpha</taxon>
        <taxon>Nepidae</taxon>
        <taxon>Ranatrinae</taxon>
        <taxon>Ranatra</taxon>
    </lineage>
</organism>
<dbReference type="PROSITE" id="PS50071">
    <property type="entry name" value="HOMEOBOX_2"/>
    <property type="match status" value="1"/>
</dbReference>
<feature type="domain" description="Homeobox" evidence="4">
    <location>
        <begin position="1"/>
        <end position="22"/>
    </location>
</feature>
<proteinExistence type="predicted"/>
<evidence type="ECO:0000259" key="4">
    <source>
        <dbReference type="PROSITE" id="PS50071"/>
    </source>
</evidence>
<gene>
    <name evidence="5" type="ORF">AAG570_007747</name>
</gene>
<dbReference type="AlphaFoldDB" id="A0ABD0XUK3"/>
<protein>
    <recommendedName>
        <fullName evidence="4">Homeobox domain-containing protein</fullName>
    </recommendedName>
</protein>
<dbReference type="CDD" id="cd00086">
    <property type="entry name" value="homeodomain"/>
    <property type="match status" value="1"/>
</dbReference>
<name>A0ABD0XUK3_9HEMI</name>
<evidence type="ECO:0000313" key="6">
    <source>
        <dbReference type="Proteomes" id="UP001558652"/>
    </source>
</evidence>
<evidence type="ECO:0000256" key="3">
    <source>
        <dbReference type="SAM" id="MobiDB-lite"/>
    </source>
</evidence>
<feature type="compositionally biased region" description="Polar residues" evidence="3">
    <location>
        <begin position="27"/>
        <end position="40"/>
    </location>
</feature>
<evidence type="ECO:0000256" key="2">
    <source>
        <dbReference type="PROSITE-ProRule" id="PRU00108"/>
    </source>
</evidence>
<dbReference type="SUPFAM" id="SSF46689">
    <property type="entry name" value="Homeodomain-like"/>
    <property type="match status" value="1"/>
</dbReference>
<dbReference type="Proteomes" id="UP001558652">
    <property type="component" value="Unassembled WGS sequence"/>
</dbReference>
<dbReference type="Gene3D" id="1.10.10.60">
    <property type="entry name" value="Homeodomain-like"/>
    <property type="match status" value="1"/>
</dbReference>
<dbReference type="GO" id="GO:0005634">
    <property type="term" value="C:nucleus"/>
    <property type="evidence" value="ECO:0007669"/>
    <property type="project" value="UniProtKB-SubCell"/>
</dbReference>
<keyword evidence="6" id="KW-1185">Reference proteome</keyword>
<feature type="compositionally biased region" description="Low complexity" evidence="3">
    <location>
        <begin position="108"/>
        <end position="119"/>
    </location>
</feature>
<dbReference type="InterPro" id="IPR001356">
    <property type="entry name" value="HD"/>
</dbReference>
<dbReference type="EMBL" id="JBFDAA010000021">
    <property type="protein sequence ID" value="KAL1114924.1"/>
    <property type="molecule type" value="Genomic_DNA"/>
</dbReference>
<reference evidence="5 6" key="1">
    <citation type="submission" date="2024-07" db="EMBL/GenBank/DDBJ databases">
        <title>Chromosome-level genome assembly of the water stick insect Ranatra chinensis (Heteroptera: Nepidae).</title>
        <authorList>
            <person name="Liu X."/>
        </authorList>
    </citation>
    <scope>NUCLEOTIDE SEQUENCE [LARGE SCALE GENOMIC DNA]</scope>
    <source>
        <strain evidence="5">Cailab_2021Rc</strain>
        <tissue evidence="5">Muscle</tissue>
    </source>
</reference>
<dbReference type="InterPro" id="IPR009057">
    <property type="entry name" value="Homeodomain-like_sf"/>
</dbReference>
<comment type="subcellular location">
    <subcellularLocation>
        <location evidence="1 2">Nucleus</location>
    </subcellularLocation>
</comment>